<name>A0A927IGG7_9BACT</name>
<dbReference type="Proteomes" id="UP000622317">
    <property type="component" value="Unassembled WGS sequence"/>
</dbReference>
<organism evidence="1 2">
    <name type="scientific">Pelagicoccus enzymogenes</name>
    <dbReference type="NCBI Taxonomy" id="2773457"/>
    <lineage>
        <taxon>Bacteria</taxon>
        <taxon>Pseudomonadati</taxon>
        <taxon>Verrucomicrobiota</taxon>
        <taxon>Opitutia</taxon>
        <taxon>Puniceicoccales</taxon>
        <taxon>Pelagicoccaceae</taxon>
        <taxon>Pelagicoccus</taxon>
    </lineage>
</organism>
<keyword evidence="2" id="KW-1185">Reference proteome</keyword>
<accession>A0A927IGG7</accession>
<comment type="caution">
    <text evidence="1">The sequence shown here is derived from an EMBL/GenBank/DDBJ whole genome shotgun (WGS) entry which is preliminary data.</text>
</comment>
<gene>
    <name evidence="1" type="ORF">IEN85_04725</name>
</gene>
<proteinExistence type="predicted"/>
<dbReference type="EMBL" id="JACYFG010000006">
    <property type="protein sequence ID" value="MBD5778784.1"/>
    <property type="molecule type" value="Genomic_DNA"/>
</dbReference>
<reference evidence="1" key="1">
    <citation type="submission" date="2020-09" db="EMBL/GenBank/DDBJ databases">
        <title>Pelagicoccus enzymogenes sp. nov. with an EPS production, isolated from marine sediment.</title>
        <authorList>
            <person name="Feng X."/>
        </authorList>
    </citation>
    <scope>NUCLEOTIDE SEQUENCE</scope>
    <source>
        <strain evidence="1">NFK12</strain>
    </source>
</reference>
<evidence type="ECO:0000313" key="1">
    <source>
        <dbReference type="EMBL" id="MBD5778784.1"/>
    </source>
</evidence>
<dbReference type="AlphaFoldDB" id="A0A927IGG7"/>
<dbReference type="RefSeq" id="WP_191615912.1">
    <property type="nucleotide sequence ID" value="NZ_JACYFG010000006.1"/>
</dbReference>
<protein>
    <submittedName>
        <fullName evidence="1">DUF2384 domain-containing protein</fullName>
    </submittedName>
</protein>
<evidence type="ECO:0000313" key="2">
    <source>
        <dbReference type="Proteomes" id="UP000622317"/>
    </source>
</evidence>
<sequence length="117" mass="13192">MISELDTKPLNAATLKELRKTVQLNQQKFAKLSNNSRETLITFEKTGRVSKGAKRGITEAVRLIEALSEIIEPKNIASWLTTTNPNLRNKSPLDLIEEGRVDIIWSIIEETRQGTFA</sequence>